<dbReference type="EMBL" id="LT984806">
    <property type="protein sequence ID" value="SPD46725.1"/>
    <property type="molecule type" value="Genomic_DNA"/>
</dbReference>
<accession>A0A375H659</accession>
<protein>
    <submittedName>
        <fullName evidence="1">Uncharacterized protein</fullName>
    </submittedName>
</protein>
<gene>
    <name evidence="1" type="ORF">CBM2607_11665</name>
</gene>
<name>A0A375H659_9BURK</name>
<evidence type="ECO:0000313" key="1">
    <source>
        <dbReference type="EMBL" id="SPD46725.1"/>
    </source>
</evidence>
<reference evidence="1 2" key="1">
    <citation type="submission" date="2018-01" db="EMBL/GenBank/DDBJ databases">
        <authorList>
            <person name="Clerissi C."/>
        </authorList>
    </citation>
    <scope>NUCLEOTIDE SEQUENCE [LARGE SCALE GENOMIC DNA]</scope>
    <source>
        <strain evidence="1">Cupriavidus taiwanensis STM 6160</strain>
    </source>
</reference>
<dbReference type="Proteomes" id="UP000255168">
    <property type="component" value="Chromosome I"/>
</dbReference>
<dbReference type="RefSeq" id="WP_240619799.1">
    <property type="nucleotide sequence ID" value="NZ_AQUR01000078.1"/>
</dbReference>
<dbReference type="AlphaFoldDB" id="A0A375H659"/>
<evidence type="ECO:0000313" key="2">
    <source>
        <dbReference type="Proteomes" id="UP000255168"/>
    </source>
</evidence>
<organism evidence="1 2">
    <name type="scientific">Cupriavidus neocaledonicus</name>
    <dbReference type="NCBI Taxonomy" id="1040979"/>
    <lineage>
        <taxon>Bacteria</taxon>
        <taxon>Pseudomonadati</taxon>
        <taxon>Pseudomonadota</taxon>
        <taxon>Betaproteobacteria</taxon>
        <taxon>Burkholderiales</taxon>
        <taxon>Burkholderiaceae</taxon>
        <taxon>Cupriavidus</taxon>
    </lineage>
</organism>
<sequence length="92" mass="10233">MPGLDPASARRIEAFFAKHPKLTERVRALIVVTERGLTPWRLVRPPRGRVDRAGESRQPSDRYAAPLAPERMATKARGELPLVAALLHIESS</sequence>
<proteinExistence type="predicted"/>